<protein>
    <submittedName>
        <fullName evidence="5">Ribosomal-protein-S5p-alanine acetyltransferase</fullName>
    </submittedName>
</protein>
<evidence type="ECO:0000313" key="6">
    <source>
        <dbReference type="Proteomes" id="UP000229757"/>
    </source>
</evidence>
<keyword evidence="1 5" id="KW-0808">Transferase</keyword>
<dbReference type="PANTHER" id="PTHR43792">
    <property type="entry name" value="GNAT FAMILY, PUTATIVE (AFU_ORTHOLOGUE AFUA_3G00765)-RELATED-RELATED"/>
    <property type="match status" value="1"/>
</dbReference>
<gene>
    <name evidence="5" type="ORF">REIFOR_03049</name>
</gene>
<comment type="similarity">
    <text evidence="3">Belongs to the acetyltransferase family. RimJ subfamily.</text>
</comment>
<feature type="domain" description="N-acetyltransferase" evidence="4">
    <location>
        <begin position="20"/>
        <end position="177"/>
    </location>
</feature>
<keyword evidence="6" id="KW-1185">Reference proteome</keyword>
<dbReference type="PROSITE" id="PS51186">
    <property type="entry name" value="GNAT"/>
    <property type="match status" value="1"/>
</dbReference>
<evidence type="ECO:0000256" key="1">
    <source>
        <dbReference type="ARBA" id="ARBA00022679"/>
    </source>
</evidence>
<accession>A0A2K8KTV9</accession>
<dbReference type="KEGG" id="rfo:REIFOR_03049"/>
<dbReference type="GO" id="GO:0008999">
    <property type="term" value="F:protein-N-terminal-alanine acetyltransferase activity"/>
    <property type="evidence" value="ECO:0007669"/>
    <property type="project" value="TreeGrafter"/>
</dbReference>
<dbReference type="AlphaFoldDB" id="A0A2K8KTV9"/>
<evidence type="ECO:0000256" key="3">
    <source>
        <dbReference type="ARBA" id="ARBA00038502"/>
    </source>
</evidence>
<dbReference type="RefSeq" id="WP_100258374.1">
    <property type="nucleotide sequence ID" value="NZ_CP011797.1"/>
</dbReference>
<organism evidence="5 6">
    <name type="scientific">Reinekea forsetii</name>
    <dbReference type="NCBI Taxonomy" id="1336806"/>
    <lineage>
        <taxon>Bacteria</taxon>
        <taxon>Pseudomonadati</taxon>
        <taxon>Pseudomonadota</taxon>
        <taxon>Gammaproteobacteria</taxon>
        <taxon>Oceanospirillales</taxon>
        <taxon>Saccharospirillaceae</taxon>
        <taxon>Reinekea</taxon>
    </lineage>
</organism>
<evidence type="ECO:0000313" key="5">
    <source>
        <dbReference type="EMBL" id="ATX78168.1"/>
    </source>
</evidence>
<sequence length="184" mass="20793">MTYSLMLDTPRLTLVGTHDIDLLQLTDYFQSNHHHLVMSGGFIPTTETEIRAVFDSWHSNIARDTEVRLFMILDEQLIGIIGISQIVRSAFQAAYLGYNIAEVEQGKGYMTEALTGAIELAFGPLNLHRLMANYRPANLASGRVLAKLNFVREGYASDYLMVNGHWEDHILMALTNPHWTANRI</sequence>
<dbReference type="Pfam" id="PF13302">
    <property type="entry name" value="Acetyltransf_3"/>
    <property type="match status" value="1"/>
</dbReference>
<dbReference type="EMBL" id="CP011797">
    <property type="protein sequence ID" value="ATX78168.1"/>
    <property type="molecule type" value="Genomic_DNA"/>
</dbReference>
<name>A0A2K8KTV9_9GAMM</name>
<dbReference type="SUPFAM" id="SSF55729">
    <property type="entry name" value="Acyl-CoA N-acyltransferases (Nat)"/>
    <property type="match status" value="1"/>
</dbReference>
<dbReference type="InterPro" id="IPR016181">
    <property type="entry name" value="Acyl_CoA_acyltransferase"/>
</dbReference>
<evidence type="ECO:0000256" key="2">
    <source>
        <dbReference type="ARBA" id="ARBA00023315"/>
    </source>
</evidence>
<dbReference type="PANTHER" id="PTHR43792:SF8">
    <property type="entry name" value="[RIBOSOMAL PROTEIN US5]-ALANINE N-ACETYLTRANSFERASE"/>
    <property type="match status" value="1"/>
</dbReference>
<dbReference type="Gene3D" id="3.40.630.30">
    <property type="match status" value="1"/>
</dbReference>
<reference evidence="5 6" key="1">
    <citation type="journal article" date="2017" name="Environ. Microbiol.">
        <title>Genomic and physiological analyses of 'Reinekea forsetii' reveal a versatile opportunistic lifestyle during spring algae blooms.</title>
        <authorList>
            <person name="Avci B."/>
            <person name="Hahnke R.L."/>
            <person name="Chafee M."/>
            <person name="Fischer T."/>
            <person name="Gruber-Vodicka H."/>
            <person name="Tegetmeyer H.E."/>
            <person name="Harder J."/>
            <person name="Fuchs B.M."/>
            <person name="Amann R.I."/>
            <person name="Teeling H."/>
        </authorList>
    </citation>
    <scope>NUCLEOTIDE SEQUENCE [LARGE SCALE GENOMIC DNA]</scope>
    <source>
        <strain evidence="5 6">Hel1_31_D35</strain>
    </source>
</reference>
<proteinExistence type="inferred from homology"/>
<dbReference type="InterPro" id="IPR000182">
    <property type="entry name" value="GNAT_dom"/>
</dbReference>
<evidence type="ECO:0000259" key="4">
    <source>
        <dbReference type="PROSITE" id="PS51186"/>
    </source>
</evidence>
<keyword evidence="2" id="KW-0012">Acyltransferase</keyword>
<dbReference type="OrthoDB" id="9801669at2"/>
<dbReference type="InterPro" id="IPR051531">
    <property type="entry name" value="N-acetyltransferase"/>
</dbReference>
<dbReference type="GO" id="GO:0005737">
    <property type="term" value="C:cytoplasm"/>
    <property type="evidence" value="ECO:0007669"/>
    <property type="project" value="TreeGrafter"/>
</dbReference>
<dbReference type="Proteomes" id="UP000229757">
    <property type="component" value="Chromosome"/>
</dbReference>